<feature type="active site" description="Proton acceptor" evidence="2">
    <location>
        <position position="318"/>
    </location>
</feature>
<evidence type="ECO:0000256" key="2">
    <source>
        <dbReference type="PROSITE-ProRule" id="PRU01161"/>
    </source>
</evidence>
<protein>
    <submittedName>
        <fullName evidence="5">Patatin</fullName>
    </submittedName>
</protein>
<keyword evidence="2" id="KW-0442">Lipid degradation</keyword>
<dbReference type="AlphaFoldDB" id="A0A1L3ZWL3"/>
<dbReference type="OrthoDB" id="8728704at2"/>
<feature type="domain" description="PNPLA" evidence="4">
    <location>
        <begin position="10"/>
        <end position="331"/>
    </location>
</feature>
<evidence type="ECO:0000256" key="3">
    <source>
        <dbReference type="SAM" id="Phobius"/>
    </source>
</evidence>
<dbReference type="KEGG" id="sphj:BSL82_12510"/>
<dbReference type="NCBIfam" id="TIGR03607">
    <property type="entry name" value="patatin-like protein"/>
    <property type="match status" value="1"/>
</dbReference>
<evidence type="ECO:0000313" key="5">
    <source>
        <dbReference type="EMBL" id="API60026.1"/>
    </source>
</evidence>
<evidence type="ECO:0000313" key="6">
    <source>
        <dbReference type="Proteomes" id="UP000182063"/>
    </source>
</evidence>
<evidence type="ECO:0000256" key="1">
    <source>
        <dbReference type="ARBA" id="ARBA00023098"/>
    </source>
</evidence>
<keyword evidence="3" id="KW-0472">Membrane</keyword>
<dbReference type="GO" id="GO:0016042">
    <property type="term" value="P:lipid catabolic process"/>
    <property type="evidence" value="ECO:0007669"/>
    <property type="project" value="UniProtKB-UniRule"/>
</dbReference>
<proteinExistence type="predicted"/>
<name>A0A1L3ZWL3_9SPHN</name>
<keyword evidence="1 2" id="KW-0443">Lipid metabolism</keyword>
<reference evidence="6" key="1">
    <citation type="submission" date="2016-11" db="EMBL/GenBank/DDBJ databases">
        <title>Complete Genome Sequence of alachlor-degrading Sphingomonas sp. strain JJ-A5.</title>
        <authorList>
            <person name="Lee H."/>
            <person name="Ka J.-O."/>
        </authorList>
    </citation>
    <scope>NUCLEOTIDE SEQUENCE [LARGE SCALE GENOMIC DNA]</scope>
    <source>
        <strain evidence="6">JJ-A5</strain>
    </source>
</reference>
<dbReference type="InterPro" id="IPR024282">
    <property type="entry name" value="DUF3376"/>
</dbReference>
<dbReference type="EMBL" id="CP018221">
    <property type="protein sequence ID" value="API60026.1"/>
    <property type="molecule type" value="Genomic_DNA"/>
</dbReference>
<dbReference type="InterPro" id="IPR002641">
    <property type="entry name" value="PNPLA_dom"/>
</dbReference>
<feature type="active site" description="Nucleophile" evidence="2">
    <location>
        <position position="79"/>
    </location>
</feature>
<keyword evidence="6" id="KW-1185">Reference proteome</keyword>
<keyword evidence="3" id="KW-0812">Transmembrane</keyword>
<gene>
    <name evidence="5" type="ORF">BSL82_12510</name>
</gene>
<dbReference type="SUPFAM" id="SSF52151">
    <property type="entry name" value="FabD/lysophospholipase-like"/>
    <property type="match status" value="1"/>
</dbReference>
<dbReference type="Gene3D" id="3.40.1090.10">
    <property type="entry name" value="Cytosolic phospholipase A2 catalytic domain"/>
    <property type="match status" value="1"/>
</dbReference>
<dbReference type="Proteomes" id="UP000182063">
    <property type="component" value="Chromosome"/>
</dbReference>
<dbReference type="InterPro" id="IPR016035">
    <property type="entry name" value="Acyl_Trfase/lysoPLipase"/>
</dbReference>
<dbReference type="Pfam" id="PF01734">
    <property type="entry name" value="Patatin"/>
    <property type="match status" value="1"/>
</dbReference>
<dbReference type="GO" id="GO:0016787">
    <property type="term" value="F:hydrolase activity"/>
    <property type="evidence" value="ECO:0007669"/>
    <property type="project" value="UniProtKB-UniRule"/>
</dbReference>
<dbReference type="PROSITE" id="PS51635">
    <property type="entry name" value="PNPLA"/>
    <property type="match status" value="1"/>
</dbReference>
<feature type="transmembrane region" description="Helical" evidence="3">
    <location>
        <begin position="7"/>
        <end position="26"/>
    </location>
</feature>
<dbReference type="RefSeq" id="WP_072597813.1">
    <property type="nucleotide sequence ID" value="NZ_CP018221.1"/>
</dbReference>
<sequence>MRTKEVRLALICYGGVSLAVYMHGIVKEIWKLLQASQAAHASEAVAELTDTAAVYAALLEEVAPNLRLRVLSDIIAGASAGGINGIFLAHAITTGADMEPLRDLWLNNADIETLLDPEARPATALTKLWATPIAWAAGRRRDETVDTLVEPAAREEVRAKLSRFIRSRWFEPPFGGEVFTGLLLEAFLAMEKGKRGPRLIPDEQPLDLFVTVTDLAGHPEQLSLNSPPRVMETEHRLVISFSGYGDQARPLGDIPGLLFAARATSSFPGAFPPFQVKELDRVLAAAGIKWPGRDAFLQRVFPRRKAAGLTAEDASLIDGSVLANAPFRPAIGALRNRPAHREVDRRFVYIDPKPGRRSVSLGSRDGQPGFFTTILKALSDLPREQPIRDNLEAIEGMSRRIREMRRIVVGMQPEVDAAIERELGGTFFIDRPTPQRLANWRSKAQSAAAREAGFAYSAYGHQKLSGILDELANALLLGAGEDVRPNMERVRTILWLWARDRRLDHIADSRSGATAEAVDFFRRYDVGFRIRRLRLLARRLVEMAEAPEADLSAIDTARAAVYDSLAPFLELRRPDALSERLTEVRLDTSEAVALALERAAEVFDLRELDAAADERLSEAFHAFQDKADRRQLLHAYLGFPFYDLATLPLLQGEGLDEFDPVKVDRIAPDDAATIRGGGAEATLKGIQFNSFGAFFSRTYRENDYLWGRLHGAERLIDILVSTLPQKLALPPDRVLAFKRRAFRAILAAERPHLTSIGELLDSLEREIG</sequence>
<feature type="short sequence motif" description="GXSXG" evidence="2">
    <location>
        <begin position="77"/>
        <end position="81"/>
    </location>
</feature>
<evidence type="ECO:0000259" key="4">
    <source>
        <dbReference type="PROSITE" id="PS51635"/>
    </source>
</evidence>
<accession>A0A1L3ZWL3</accession>
<dbReference type="Pfam" id="PF11856">
    <property type="entry name" value="DUF3376"/>
    <property type="match status" value="1"/>
</dbReference>
<keyword evidence="2" id="KW-0378">Hydrolase</keyword>
<organism evidence="5 6">
    <name type="scientific">Tardibacter chloracetimidivorans</name>
    <dbReference type="NCBI Taxonomy" id="1921510"/>
    <lineage>
        <taxon>Bacteria</taxon>
        <taxon>Pseudomonadati</taxon>
        <taxon>Pseudomonadota</taxon>
        <taxon>Alphaproteobacteria</taxon>
        <taxon>Sphingomonadales</taxon>
        <taxon>Sphingomonadaceae</taxon>
        <taxon>Tardibacter</taxon>
    </lineage>
</organism>
<comment type="caution">
    <text evidence="2">Lacks conserved residue(s) required for the propagation of feature annotation.</text>
</comment>
<dbReference type="STRING" id="1921510.BSL82_12510"/>
<dbReference type="InterPro" id="IPR019894">
    <property type="entry name" value="Patatin-related_protein"/>
</dbReference>
<keyword evidence="3" id="KW-1133">Transmembrane helix</keyword>